<protein>
    <submittedName>
        <fullName evidence="3">Uncharacterized protein</fullName>
    </submittedName>
</protein>
<evidence type="ECO:0000256" key="2">
    <source>
        <dbReference type="SAM" id="Phobius"/>
    </source>
</evidence>
<dbReference type="Proteomes" id="UP000288805">
    <property type="component" value="Unassembled WGS sequence"/>
</dbReference>
<accession>A0A438CQV9</accession>
<feature type="region of interest" description="Disordered" evidence="1">
    <location>
        <begin position="161"/>
        <end position="180"/>
    </location>
</feature>
<evidence type="ECO:0000313" key="3">
    <source>
        <dbReference type="EMBL" id="RVW25597.1"/>
    </source>
</evidence>
<name>A0A438CQV9_VITVI</name>
<keyword evidence="2" id="KW-1133">Transmembrane helix</keyword>
<comment type="caution">
    <text evidence="3">The sequence shown here is derived from an EMBL/GenBank/DDBJ whole genome shotgun (WGS) entry which is preliminary data.</text>
</comment>
<evidence type="ECO:0000313" key="4">
    <source>
        <dbReference type="Proteomes" id="UP000288805"/>
    </source>
</evidence>
<feature type="transmembrane region" description="Helical" evidence="2">
    <location>
        <begin position="212"/>
        <end position="237"/>
    </location>
</feature>
<organism evidence="3 4">
    <name type="scientific">Vitis vinifera</name>
    <name type="common">Grape</name>
    <dbReference type="NCBI Taxonomy" id="29760"/>
    <lineage>
        <taxon>Eukaryota</taxon>
        <taxon>Viridiplantae</taxon>
        <taxon>Streptophyta</taxon>
        <taxon>Embryophyta</taxon>
        <taxon>Tracheophyta</taxon>
        <taxon>Spermatophyta</taxon>
        <taxon>Magnoliopsida</taxon>
        <taxon>eudicotyledons</taxon>
        <taxon>Gunneridae</taxon>
        <taxon>Pentapetalae</taxon>
        <taxon>rosids</taxon>
        <taxon>Vitales</taxon>
        <taxon>Vitaceae</taxon>
        <taxon>Viteae</taxon>
        <taxon>Vitis</taxon>
    </lineage>
</organism>
<gene>
    <name evidence="3" type="ORF">CK203_107694</name>
</gene>
<dbReference type="EMBL" id="QGNW01002076">
    <property type="protein sequence ID" value="RVW25597.1"/>
    <property type="molecule type" value="Genomic_DNA"/>
</dbReference>
<proteinExistence type="predicted"/>
<keyword evidence="2" id="KW-0812">Transmembrane</keyword>
<reference evidence="3 4" key="1">
    <citation type="journal article" date="2018" name="PLoS Genet.">
        <title>Population sequencing reveals clonal diversity and ancestral inbreeding in the grapevine cultivar Chardonnay.</title>
        <authorList>
            <person name="Roach M.J."/>
            <person name="Johnson D.L."/>
            <person name="Bohlmann J."/>
            <person name="van Vuuren H.J."/>
            <person name="Jones S.J."/>
            <person name="Pretorius I.S."/>
            <person name="Schmidt S.A."/>
            <person name="Borneman A.R."/>
        </authorList>
    </citation>
    <scope>NUCLEOTIDE SEQUENCE [LARGE SCALE GENOMIC DNA]</scope>
    <source>
        <strain evidence="4">cv. Chardonnay</strain>
        <tissue evidence="3">Leaf</tissue>
    </source>
</reference>
<keyword evidence="2" id="KW-0472">Membrane</keyword>
<sequence length="246" mass="27134">MSDELASTLASIQEFMAGVNNIGSSTRASLGIPFHMANHHETIPPPTVVVPPPIVTTTDDTRLADTVMRAHRIDDAQLVVLFPMSLSGAAHRCADIDVSRRDLEATRQRSNESISFFVSRWRAKVAGMIDRPKKQGQIDMVLQNLQLSVEGAIARGLWTNTTPFPDSKEKKPVGSSTRSGEFTPLGMTLTRAFEKLRDAGLIVPLAPHPCRILFLLISAYMSIAHIIKFKAMILSVVRSSIIRYRT</sequence>
<evidence type="ECO:0000256" key="1">
    <source>
        <dbReference type="SAM" id="MobiDB-lite"/>
    </source>
</evidence>
<dbReference type="AlphaFoldDB" id="A0A438CQV9"/>